<keyword evidence="2" id="KW-1185">Reference proteome</keyword>
<comment type="caution">
    <text evidence="1">The sequence shown here is derived from an EMBL/GenBank/DDBJ whole genome shotgun (WGS) entry which is preliminary data.</text>
</comment>
<accession>A0ABP5YSB0</accession>
<evidence type="ECO:0000313" key="2">
    <source>
        <dbReference type="Proteomes" id="UP001501777"/>
    </source>
</evidence>
<gene>
    <name evidence="1" type="ORF">GCM10010276_25410</name>
</gene>
<organism evidence="1 2">
    <name type="scientific">Streptomyces longisporus</name>
    <dbReference type="NCBI Taxonomy" id="1948"/>
    <lineage>
        <taxon>Bacteria</taxon>
        <taxon>Bacillati</taxon>
        <taxon>Actinomycetota</taxon>
        <taxon>Actinomycetes</taxon>
        <taxon>Kitasatosporales</taxon>
        <taxon>Streptomycetaceae</taxon>
        <taxon>Streptomyces</taxon>
    </lineage>
</organism>
<reference evidence="2" key="1">
    <citation type="journal article" date="2019" name="Int. J. Syst. Evol. Microbiol.">
        <title>The Global Catalogue of Microorganisms (GCM) 10K type strain sequencing project: providing services to taxonomists for standard genome sequencing and annotation.</title>
        <authorList>
            <consortium name="The Broad Institute Genomics Platform"/>
            <consortium name="The Broad Institute Genome Sequencing Center for Infectious Disease"/>
            <person name="Wu L."/>
            <person name="Ma J."/>
        </authorList>
    </citation>
    <scope>NUCLEOTIDE SEQUENCE [LARGE SCALE GENOMIC DNA]</scope>
    <source>
        <strain evidence="2">JCM 4395</strain>
    </source>
</reference>
<proteinExistence type="predicted"/>
<sequence length="56" mass="6310">MLLSHPAGFGMCRAAIRRVKRAPPRGLWPQAGVPPWARAIQEAMDRPRPVEPLPLW</sequence>
<evidence type="ECO:0000313" key="1">
    <source>
        <dbReference type="EMBL" id="GAA2486225.1"/>
    </source>
</evidence>
<name>A0ABP5YSB0_STRLO</name>
<dbReference type="Proteomes" id="UP001501777">
    <property type="component" value="Unassembled WGS sequence"/>
</dbReference>
<protein>
    <submittedName>
        <fullName evidence="1">Uncharacterized protein</fullName>
    </submittedName>
</protein>
<dbReference type="EMBL" id="BAAASG010000007">
    <property type="protein sequence ID" value="GAA2486225.1"/>
    <property type="molecule type" value="Genomic_DNA"/>
</dbReference>